<dbReference type="AlphaFoldDB" id="A0A2W5QS63"/>
<reference evidence="1 2" key="1">
    <citation type="submission" date="2017-08" db="EMBL/GenBank/DDBJ databases">
        <title>Infants hospitalized years apart are colonized by the same room-sourced microbial strains.</title>
        <authorList>
            <person name="Brooks B."/>
            <person name="Olm M.R."/>
            <person name="Firek B.A."/>
            <person name="Baker R."/>
            <person name="Thomas B.C."/>
            <person name="Morowitz M.J."/>
            <person name="Banfield J.F."/>
        </authorList>
    </citation>
    <scope>NUCLEOTIDE SEQUENCE [LARGE SCALE GENOMIC DNA]</scope>
    <source>
        <strain evidence="1">S2_005_003_R2_41</strain>
    </source>
</reference>
<dbReference type="Proteomes" id="UP000249135">
    <property type="component" value="Unassembled WGS sequence"/>
</dbReference>
<organism evidence="1 2">
    <name type="scientific">Variovorax paradoxus</name>
    <dbReference type="NCBI Taxonomy" id="34073"/>
    <lineage>
        <taxon>Bacteria</taxon>
        <taxon>Pseudomonadati</taxon>
        <taxon>Pseudomonadota</taxon>
        <taxon>Betaproteobacteria</taxon>
        <taxon>Burkholderiales</taxon>
        <taxon>Comamonadaceae</taxon>
        <taxon>Variovorax</taxon>
    </lineage>
</organism>
<dbReference type="Pfam" id="PF14350">
    <property type="entry name" value="Beta_protein"/>
    <property type="match status" value="1"/>
</dbReference>
<dbReference type="EMBL" id="QFPP01000010">
    <property type="protein sequence ID" value="PZQ77795.1"/>
    <property type="molecule type" value="Genomic_DNA"/>
</dbReference>
<dbReference type="InterPro" id="IPR025683">
    <property type="entry name" value="Protein_beta"/>
</dbReference>
<gene>
    <name evidence="1" type="ORF">DI563_02625</name>
</gene>
<proteinExistence type="predicted"/>
<evidence type="ECO:0008006" key="3">
    <source>
        <dbReference type="Google" id="ProtNLM"/>
    </source>
</evidence>
<evidence type="ECO:0000313" key="2">
    <source>
        <dbReference type="Proteomes" id="UP000249135"/>
    </source>
</evidence>
<comment type="caution">
    <text evidence="1">The sequence shown here is derived from an EMBL/GenBank/DDBJ whole genome shotgun (WGS) entry which is preliminary data.</text>
</comment>
<sequence length="349" mass="38031">MNDWKYLPILKWKQGERIAVRQLEPAHWTGVVPLVELLAIDSAPDAASLRAALPAYLAKVAKEIKAAVPEDRALAVDVRFVSPAYARQLQLLEAVCRRLQAESDRRIYPVLGNAAAAREAADLPRLASKFDEFIVRIDVPSSTPAEIKPVFKLVNDVLKPSPVHVAIDQQSMVGHEPKAAALRIKPYLDEALAAGGASVTLAGGSFPMNLIGFKQGVVDIERVEWKVWRQIVRTAAYTSVKFSDYAVTNPAPVPDMDPTQMNPSVAIRYAADGFWRLFKAGGFKKGAPNQYQALCKLLLGDVVYSGSGFSYGDRCYSQAANAKLGNGNPSSWRRDATSHHLVLTAAALP</sequence>
<protein>
    <recommendedName>
        <fullName evidence="3">Beta protein</fullName>
    </recommendedName>
</protein>
<accession>A0A2W5QS63</accession>
<name>A0A2W5QS63_VARPD</name>
<evidence type="ECO:0000313" key="1">
    <source>
        <dbReference type="EMBL" id="PZQ77795.1"/>
    </source>
</evidence>